<dbReference type="CDD" id="cd12797">
    <property type="entry name" value="M23_peptidase"/>
    <property type="match status" value="1"/>
</dbReference>
<dbReference type="SUPFAM" id="SSF51261">
    <property type="entry name" value="Duplicated hybrid motif"/>
    <property type="match status" value="1"/>
</dbReference>
<feature type="region of interest" description="Disordered" evidence="2">
    <location>
        <begin position="241"/>
        <end position="265"/>
    </location>
</feature>
<dbReference type="PANTHER" id="PTHR21666:SF270">
    <property type="entry name" value="MUREIN HYDROLASE ACTIVATOR ENVC"/>
    <property type="match status" value="1"/>
</dbReference>
<evidence type="ECO:0000313" key="5">
    <source>
        <dbReference type="Proteomes" id="UP000005945"/>
    </source>
</evidence>
<protein>
    <submittedName>
        <fullName evidence="4">Peptidase, M23 family</fullName>
    </submittedName>
</protein>
<sequence length="463" mass="50304">MCDRKEPRFMSKAMHAKPFRLTGPYTARHARPESPRSKLIRVVSLGLACVCLLLTATVYPASAATNSTSMASLQTKLDKLSQSINQHKKELSDAKKKESAAKALESELKERVTVLQDQISVLGGQIAAVQNSIGEKEQQIGVMQTQITDKQTQIEQKQNEIDGQWDDFKKHMAAMQELRDGGSVAMLSAVNDLYELLTFNEVMQDISIKDTEIMNNMKSAKQELEDDKAALEEQKAGLEAERAELQSQKSELDSQNAQMKGKQSELNNSISAAKLSAAEAQAAQQKAQAAIESDELNYEAVKKEIQKMIAAASASKPQLSFSGFACPLKSYSRISSEYGWRKNPVSGVNKLHAGIDFAAAGGTPIYAAASGYVQVAGWSTGGYGNYVIIYHGKMSDGNTYSTLYAHMRSVATSAGKYVKQGELIGYVGTTGNSTGNHLHLEVWKGGSKANAVNPRSCIPIPHN</sequence>
<feature type="coiled-coil region" evidence="1">
    <location>
        <begin position="70"/>
        <end position="104"/>
    </location>
</feature>
<dbReference type="Proteomes" id="UP000005945">
    <property type="component" value="Unassembled WGS sequence"/>
</dbReference>
<reference evidence="4 5" key="1">
    <citation type="submission" date="2007-09" db="EMBL/GenBank/DDBJ databases">
        <title>Draft genome sequence of Faecalibacterium prausnitzii M21/2.</title>
        <authorList>
            <person name="Sudarsanam P."/>
            <person name="Ley R."/>
            <person name="Guruge J."/>
            <person name="Turnbaugh P.J."/>
            <person name="Mahowald M."/>
            <person name="Liep D."/>
            <person name="Gordon J."/>
        </authorList>
    </citation>
    <scope>NUCLEOTIDE SEQUENCE [LARGE SCALE GENOMIC DNA]</scope>
    <source>
        <strain evidence="4 5">M21/2</strain>
    </source>
</reference>
<evidence type="ECO:0000313" key="4">
    <source>
        <dbReference type="EMBL" id="EDP22472.1"/>
    </source>
</evidence>
<evidence type="ECO:0000256" key="1">
    <source>
        <dbReference type="SAM" id="Coils"/>
    </source>
</evidence>
<dbReference type="Pfam" id="PF01551">
    <property type="entry name" value="Peptidase_M23"/>
    <property type="match status" value="1"/>
</dbReference>
<proteinExistence type="predicted"/>
<dbReference type="EMBL" id="ABED02000019">
    <property type="protein sequence ID" value="EDP22472.1"/>
    <property type="molecule type" value="Genomic_DNA"/>
</dbReference>
<dbReference type="GO" id="GO:0004222">
    <property type="term" value="F:metalloendopeptidase activity"/>
    <property type="evidence" value="ECO:0007669"/>
    <property type="project" value="TreeGrafter"/>
</dbReference>
<name>A8S8C8_9FIRM</name>
<dbReference type="PANTHER" id="PTHR21666">
    <property type="entry name" value="PEPTIDASE-RELATED"/>
    <property type="match status" value="1"/>
</dbReference>
<dbReference type="InterPro" id="IPR016047">
    <property type="entry name" value="M23ase_b-sheet_dom"/>
</dbReference>
<dbReference type="AlphaFoldDB" id="A8S8C8"/>
<evidence type="ECO:0000259" key="3">
    <source>
        <dbReference type="Pfam" id="PF01551"/>
    </source>
</evidence>
<dbReference type="Gene3D" id="6.10.250.3150">
    <property type="match status" value="1"/>
</dbReference>
<feature type="compositionally biased region" description="Polar residues" evidence="2">
    <location>
        <begin position="245"/>
        <end position="258"/>
    </location>
</feature>
<dbReference type="InterPro" id="IPR050570">
    <property type="entry name" value="Cell_wall_metabolism_enzyme"/>
</dbReference>
<dbReference type="InterPro" id="IPR011055">
    <property type="entry name" value="Dup_hybrid_motif"/>
</dbReference>
<organism evidence="4 5">
    <name type="scientific">Faecalibacterium prausnitzii M21/2</name>
    <dbReference type="NCBI Taxonomy" id="411485"/>
    <lineage>
        <taxon>Bacteria</taxon>
        <taxon>Bacillati</taxon>
        <taxon>Bacillota</taxon>
        <taxon>Clostridia</taxon>
        <taxon>Eubacteriales</taxon>
        <taxon>Oscillospiraceae</taxon>
        <taxon>Faecalibacterium</taxon>
    </lineage>
</organism>
<reference evidence="4 5" key="2">
    <citation type="submission" date="2007-09" db="EMBL/GenBank/DDBJ databases">
        <authorList>
            <person name="Fulton L."/>
            <person name="Clifton S."/>
            <person name="Fulton B."/>
            <person name="Xu J."/>
            <person name="Minx P."/>
            <person name="Pepin K.H."/>
            <person name="Johnson M."/>
            <person name="Thiruvilangam P."/>
            <person name="Bhonagiri V."/>
            <person name="Nash W.E."/>
            <person name="Mardis E.R."/>
            <person name="Wilson R.K."/>
        </authorList>
    </citation>
    <scope>NUCLEOTIDE SEQUENCE [LARGE SCALE GENOMIC DNA]</scope>
    <source>
        <strain evidence="4 5">M21/2</strain>
    </source>
</reference>
<accession>A8S8C8</accession>
<keyword evidence="1" id="KW-0175">Coiled coil</keyword>
<evidence type="ECO:0000256" key="2">
    <source>
        <dbReference type="SAM" id="MobiDB-lite"/>
    </source>
</evidence>
<comment type="caution">
    <text evidence="4">The sequence shown here is derived from an EMBL/GenBank/DDBJ whole genome shotgun (WGS) entry which is preliminary data.</text>
</comment>
<dbReference type="Gene3D" id="2.70.70.10">
    <property type="entry name" value="Glucose Permease (Domain IIA)"/>
    <property type="match status" value="1"/>
</dbReference>
<feature type="domain" description="M23ase beta-sheet core" evidence="3">
    <location>
        <begin position="351"/>
        <end position="450"/>
    </location>
</feature>
<dbReference type="HOGENOM" id="CLU_029425_4_3_9"/>
<gene>
    <name evidence="4" type="ORF">FAEPRAM212_00716</name>
</gene>